<dbReference type="InterPro" id="IPR013325">
    <property type="entry name" value="RNA_pol_sigma_r2"/>
</dbReference>
<proteinExistence type="inferred from homology"/>
<organism evidence="8 9">
    <name type="scientific">Mucilaginibacter psychrotolerans</name>
    <dbReference type="NCBI Taxonomy" id="1524096"/>
    <lineage>
        <taxon>Bacteria</taxon>
        <taxon>Pseudomonadati</taxon>
        <taxon>Bacteroidota</taxon>
        <taxon>Sphingobacteriia</taxon>
        <taxon>Sphingobacteriales</taxon>
        <taxon>Sphingobacteriaceae</taxon>
        <taxon>Mucilaginibacter</taxon>
    </lineage>
</organism>
<evidence type="ECO:0000256" key="2">
    <source>
        <dbReference type="ARBA" id="ARBA00023015"/>
    </source>
</evidence>
<reference evidence="8 9" key="1">
    <citation type="journal article" date="2017" name="Int. J. Syst. Evol. Microbiol.">
        <title>Mucilaginibacterpsychrotolerans sp. nov., isolated from peatlands.</title>
        <authorList>
            <person name="Deng Y."/>
            <person name="Shen L."/>
            <person name="Xu B."/>
            <person name="Liu Y."/>
            <person name="Gu Z."/>
            <person name="Liu H."/>
            <person name="Zhou Y."/>
        </authorList>
    </citation>
    <scope>NUCLEOTIDE SEQUENCE [LARGE SCALE GENOMIC DNA]</scope>
    <source>
        <strain evidence="8 9">NH7-4</strain>
    </source>
</reference>
<dbReference type="Pfam" id="PF08281">
    <property type="entry name" value="Sigma70_r4_2"/>
    <property type="match status" value="1"/>
</dbReference>
<evidence type="ECO:0000256" key="5">
    <source>
        <dbReference type="ARBA" id="ARBA00023163"/>
    </source>
</evidence>
<keyword evidence="9" id="KW-1185">Reference proteome</keyword>
<accession>A0A4Y8S4D3</accession>
<dbReference type="EMBL" id="SOZE01000043">
    <property type="protein sequence ID" value="TFF33541.1"/>
    <property type="molecule type" value="Genomic_DNA"/>
</dbReference>
<evidence type="ECO:0000313" key="8">
    <source>
        <dbReference type="EMBL" id="TFF33541.1"/>
    </source>
</evidence>
<dbReference type="Gene3D" id="1.10.10.10">
    <property type="entry name" value="Winged helix-like DNA-binding domain superfamily/Winged helix DNA-binding domain"/>
    <property type="match status" value="1"/>
</dbReference>
<keyword evidence="2" id="KW-0805">Transcription regulation</keyword>
<feature type="domain" description="RNA polymerase sigma factor 70 region 4 type 2" evidence="7">
    <location>
        <begin position="130"/>
        <end position="182"/>
    </location>
</feature>
<dbReference type="Proteomes" id="UP000297540">
    <property type="component" value="Unassembled WGS sequence"/>
</dbReference>
<dbReference type="InterPro" id="IPR039425">
    <property type="entry name" value="RNA_pol_sigma-70-like"/>
</dbReference>
<dbReference type="OrthoDB" id="1116873at2"/>
<dbReference type="InterPro" id="IPR013249">
    <property type="entry name" value="RNA_pol_sigma70_r4_t2"/>
</dbReference>
<dbReference type="InterPro" id="IPR007627">
    <property type="entry name" value="RNA_pol_sigma70_r2"/>
</dbReference>
<dbReference type="SUPFAM" id="SSF88659">
    <property type="entry name" value="Sigma3 and sigma4 domains of RNA polymerase sigma factors"/>
    <property type="match status" value="1"/>
</dbReference>
<gene>
    <name evidence="8" type="ORF">E2R66_25545</name>
</gene>
<comment type="similarity">
    <text evidence="1">Belongs to the sigma-70 factor family. ECF subfamily.</text>
</comment>
<dbReference type="GO" id="GO:0016987">
    <property type="term" value="F:sigma factor activity"/>
    <property type="evidence" value="ECO:0007669"/>
    <property type="project" value="UniProtKB-KW"/>
</dbReference>
<dbReference type="GO" id="GO:0006352">
    <property type="term" value="P:DNA-templated transcription initiation"/>
    <property type="evidence" value="ECO:0007669"/>
    <property type="project" value="InterPro"/>
</dbReference>
<dbReference type="InterPro" id="IPR036388">
    <property type="entry name" value="WH-like_DNA-bd_sf"/>
</dbReference>
<evidence type="ECO:0000256" key="3">
    <source>
        <dbReference type="ARBA" id="ARBA00023082"/>
    </source>
</evidence>
<dbReference type="NCBIfam" id="TIGR02937">
    <property type="entry name" value="sigma70-ECF"/>
    <property type="match status" value="1"/>
</dbReference>
<keyword evidence="5" id="KW-0804">Transcription</keyword>
<evidence type="ECO:0000313" key="9">
    <source>
        <dbReference type="Proteomes" id="UP000297540"/>
    </source>
</evidence>
<dbReference type="PANTHER" id="PTHR43133:SF8">
    <property type="entry name" value="RNA POLYMERASE SIGMA FACTOR HI_1459-RELATED"/>
    <property type="match status" value="1"/>
</dbReference>
<evidence type="ECO:0000259" key="7">
    <source>
        <dbReference type="Pfam" id="PF08281"/>
    </source>
</evidence>
<evidence type="ECO:0000256" key="1">
    <source>
        <dbReference type="ARBA" id="ARBA00010641"/>
    </source>
</evidence>
<name>A0A4Y8S4D3_9SPHI</name>
<keyword evidence="3" id="KW-0731">Sigma factor</keyword>
<sequence length="191" mass="22205">MSFFRKPIRPDDTADEELVASYRVNADISVLGKLYERHMALVFGLCLKYLKDEELARDAVMAIFEELVAKVKQHEVKQFRSWLYVLSRNHCLMQLRNDKKLPTVGMDEFMEFNPVLHPEDNSTDKEAALQALERCMDKLMPAQKQSVRLFYLDEMCYKDIAAQTGFTLNEVKSYIQNGKRNLRLCLEKNGG</sequence>
<dbReference type="Pfam" id="PF04542">
    <property type="entry name" value="Sigma70_r2"/>
    <property type="match status" value="1"/>
</dbReference>
<dbReference type="PANTHER" id="PTHR43133">
    <property type="entry name" value="RNA POLYMERASE ECF-TYPE SIGMA FACTO"/>
    <property type="match status" value="1"/>
</dbReference>
<evidence type="ECO:0000259" key="6">
    <source>
        <dbReference type="Pfam" id="PF04542"/>
    </source>
</evidence>
<protein>
    <submittedName>
        <fullName evidence="8">Sigma-70 family RNA polymerase sigma factor</fullName>
    </submittedName>
</protein>
<dbReference type="AlphaFoldDB" id="A0A4Y8S4D3"/>
<dbReference type="Gene3D" id="1.10.1740.10">
    <property type="match status" value="1"/>
</dbReference>
<dbReference type="GO" id="GO:0003677">
    <property type="term" value="F:DNA binding"/>
    <property type="evidence" value="ECO:0007669"/>
    <property type="project" value="UniProtKB-KW"/>
</dbReference>
<keyword evidence="4" id="KW-0238">DNA-binding</keyword>
<comment type="caution">
    <text evidence="8">The sequence shown here is derived from an EMBL/GenBank/DDBJ whole genome shotgun (WGS) entry which is preliminary data.</text>
</comment>
<dbReference type="SUPFAM" id="SSF88946">
    <property type="entry name" value="Sigma2 domain of RNA polymerase sigma factors"/>
    <property type="match status" value="1"/>
</dbReference>
<feature type="domain" description="RNA polymerase sigma-70 region 2" evidence="6">
    <location>
        <begin position="34"/>
        <end position="99"/>
    </location>
</feature>
<dbReference type="RefSeq" id="WP_133236231.1">
    <property type="nucleotide sequence ID" value="NZ_SOZE01000043.1"/>
</dbReference>
<evidence type="ECO:0000256" key="4">
    <source>
        <dbReference type="ARBA" id="ARBA00023125"/>
    </source>
</evidence>
<dbReference type="InterPro" id="IPR014284">
    <property type="entry name" value="RNA_pol_sigma-70_dom"/>
</dbReference>
<dbReference type="InterPro" id="IPR013324">
    <property type="entry name" value="RNA_pol_sigma_r3/r4-like"/>
</dbReference>